<keyword evidence="11" id="KW-0472">Membrane</keyword>
<evidence type="ECO:0000256" key="1">
    <source>
        <dbReference type="ARBA" id="ARBA00004323"/>
    </source>
</evidence>
<evidence type="ECO:0000256" key="7">
    <source>
        <dbReference type="ARBA" id="ARBA00022824"/>
    </source>
</evidence>
<dbReference type="PANTHER" id="PTHR46025:SF3">
    <property type="entry name" value="XYLOSYLTRANSFERASE OXT"/>
    <property type="match status" value="1"/>
</dbReference>
<keyword evidence="6" id="KW-0479">Metal-binding</keyword>
<comment type="subcellular location">
    <subcellularLocation>
        <location evidence="2">Endoplasmic reticulum membrane</location>
        <topology evidence="2">Single-pass type II membrane protein</topology>
    </subcellularLocation>
    <subcellularLocation>
        <location evidence="1">Golgi apparatus membrane</location>
        <topology evidence="1">Single-pass type II membrane protein</topology>
    </subcellularLocation>
</comment>
<evidence type="ECO:0000256" key="5">
    <source>
        <dbReference type="ARBA" id="ARBA00022692"/>
    </source>
</evidence>
<reference evidence="15 16" key="1">
    <citation type="submission" date="2017-10" db="EMBL/GenBank/DDBJ databases">
        <title>Whole-genome sequence of three Streptococcus macedonicus strains isolated from Italian cheeses of the Veneto region.</title>
        <authorList>
            <person name="Treu L."/>
            <person name="De Diego-Diaz B."/>
            <person name="Papadimitriou K."/>
            <person name="Tsakalidou E."/>
            <person name="Corich V."/>
            <person name="Giacomini A."/>
        </authorList>
    </citation>
    <scope>NUCLEOTIDE SEQUENCE [LARGE SCALE GENOMIC DNA]</scope>
    <source>
        <strain evidence="15 16">27MV</strain>
    </source>
</reference>
<dbReference type="InterPro" id="IPR043538">
    <property type="entry name" value="XYLT"/>
</dbReference>
<gene>
    <name evidence="15" type="ORF">CS010_07365</name>
</gene>
<keyword evidence="13" id="KW-0325">Glycoprotein</keyword>
<dbReference type="EMBL" id="PEBM01000041">
    <property type="protein sequence ID" value="PHV56586.1"/>
    <property type="molecule type" value="Genomic_DNA"/>
</dbReference>
<evidence type="ECO:0000256" key="4">
    <source>
        <dbReference type="ARBA" id="ARBA00022679"/>
    </source>
</evidence>
<protein>
    <recommendedName>
        <fullName evidence="14">Peptide O-xylosyltransferase</fullName>
    </recommendedName>
</protein>
<keyword evidence="8" id="KW-0735">Signal-anchor</keyword>
<keyword evidence="3" id="KW-0328">Glycosyltransferase</keyword>
<dbReference type="InterPro" id="IPR003406">
    <property type="entry name" value="Glyco_trans_14"/>
</dbReference>
<organism evidence="15 16">
    <name type="scientific">Streptococcus macedonicus</name>
    <name type="common">Streptococcus gallolyticus macedonicus</name>
    <dbReference type="NCBI Taxonomy" id="59310"/>
    <lineage>
        <taxon>Bacteria</taxon>
        <taxon>Bacillati</taxon>
        <taxon>Bacillota</taxon>
        <taxon>Bacilli</taxon>
        <taxon>Lactobacillales</taxon>
        <taxon>Streptococcaceae</taxon>
        <taxon>Streptococcus</taxon>
    </lineage>
</organism>
<keyword evidence="7" id="KW-0256">Endoplasmic reticulum</keyword>
<evidence type="ECO:0000256" key="6">
    <source>
        <dbReference type="ARBA" id="ARBA00022723"/>
    </source>
</evidence>
<evidence type="ECO:0000256" key="9">
    <source>
        <dbReference type="ARBA" id="ARBA00022989"/>
    </source>
</evidence>
<evidence type="ECO:0000313" key="16">
    <source>
        <dbReference type="Proteomes" id="UP000222913"/>
    </source>
</evidence>
<comment type="caution">
    <text evidence="15">The sequence shown here is derived from an EMBL/GenBank/DDBJ whole genome shotgun (WGS) entry which is preliminary data.</text>
</comment>
<evidence type="ECO:0000256" key="2">
    <source>
        <dbReference type="ARBA" id="ARBA00004648"/>
    </source>
</evidence>
<proteinExistence type="predicted"/>
<sequence>MLILLWYIKNMYSFEKLLQLLDYELNDIYVHVDLKCKNFNYDLYKSLINKSKLIFIEDRYSVIWGGVSQIDAELSLLKTARQNENYSYYHLMSGSDLPLESPRKIHHFFKENDGKIYLDIHPIDKPKNEFERKIYRRISVRRIFTKYRPISGNKAKALVLLDRLYLMWQDKILRRDYIKQKGIKLSFGSQWFSLPNYVVDYILENKDKITDYFSKGCFVDELFIQTLLREGGYTSERSNLRYIDFRRSDRPGHPYVWRAKDYEELINVKELFARKFDADIDKEIINKIVKHVELAD</sequence>
<dbReference type="GO" id="GO:0050650">
    <property type="term" value="P:chondroitin sulfate proteoglycan biosynthetic process"/>
    <property type="evidence" value="ECO:0007669"/>
    <property type="project" value="TreeGrafter"/>
</dbReference>
<evidence type="ECO:0000256" key="8">
    <source>
        <dbReference type="ARBA" id="ARBA00022968"/>
    </source>
</evidence>
<evidence type="ECO:0000256" key="3">
    <source>
        <dbReference type="ARBA" id="ARBA00022676"/>
    </source>
</evidence>
<dbReference type="AlphaFoldDB" id="A0A2G3NSU5"/>
<dbReference type="GO" id="GO:0046872">
    <property type="term" value="F:metal ion binding"/>
    <property type="evidence" value="ECO:0007669"/>
    <property type="project" value="UniProtKB-KW"/>
</dbReference>
<keyword evidence="5" id="KW-0812">Transmembrane</keyword>
<dbReference type="PANTHER" id="PTHR46025">
    <property type="entry name" value="XYLOSYLTRANSFERASE OXT"/>
    <property type="match status" value="1"/>
</dbReference>
<evidence type="ECO:0000256" key="12">
    <source>
        <dbReference type="ARBA" id="ARBA00023157"/>
    </source>
</evidence>
<keyword evidence="9" id="KW-1133">Transmembrane helix</keyword>
<dbReference type="Pfam" id="PF02485">
    <property type="entry name" value="Branch"/>
    <property type="match status" value="1"/>
</dbReference>
<keyword evidence="4" id="KW-0808">Transferase</keyword>
<name>A0A2G3NSU5_STRMC</name>
<dbReference type="GO" id="GO:0030158">
    <property type="term" value="F:protein xylosyltransferase activity"/>
    <property type="evidence" value="ECO:0007669"/>
    <property type="project" value="InterPro"/>
</dbReference>
<dbReference type="GO" id="GO:0015012">
    <property type="term" value="P:heparan sulfate proteoglycan biosynthetic process"/>
    <property type="evidence" value="ECO:0007669"/>
    <property type="project" value="TreeGrafter"/>
</dbReference>
<evidence type="ECO:0000256" key="10">
    <source>
        <dbReference type="ARBA" id="ARBA00023034"/>
    </source>
</evidence>
<keyword evidence="12" id="KW-1015">Disulfide bond</keyword>
<dbReference type="GO" id="GO:0016020">
    <property type="term" value="C:membrane"/>
    <property type="evidence" value="ECO:0007669"/>
    <property type="project" value="InterPro"/>
</dbReference>
<accession>A0A2G3NSU5</accession>
<evidence type="ECO:0000256" key="11">
    <source>
        <dbReference type="ARBA" id="ARBA00023136"/>
    </source>
</evidence>
<evidence type="ECO:0000256" key="14">
    <source>
        <dbReference type="ARBA" id="ARBA00042865"/>
    </source>
</evidence>
<evidence type="ECO:0000313" key="15">
    <source>
        <dbReference type="EMBL" id="PHV56586.1"/>
    </source>
</evidence>
<keyword evidence="10" id="KW-0333">Golgi apparatus</keyword>
<dbReference type="Proteomes" id="UP000222913">
    <property type="component" value="Unassembled WGS sequence"/>
</dbReference>
<evidence type="ECO:0000256" key="13">
    <source>
        <dbReference type="ARBA" id="ARBA00023180"/>
    </source>
</evidence>